<dbReference type="PANTHER" id="PTHR13348:SF0">
    <property type="entry name" value="RIBONUCLEASE P PROTEIN SUBUNIT P29"/>
    <property type="match status" value="1"/>
</dbReference>
<sequence length="277" mass="32205">MDRKHTVEHLLLSRSSKLHDDGEISKLLESRYSLTGSQKNYLSLKPTEGTHGKKHNHKSILTAIQLQGKNNRFSPTKTKNEFKSFITDNLKYQDRLVRQLHLKLEKDPNLLNNLNDITELRICKNLIRYEDYVEMNKLWKGYIREILGTTNHIPTMVSKLSSSELIGSELEVIHSRCINNIGMKGIVIWESQHNFVMVVPRQANWKKDISTIEPQFTLKEKIGGLRVISKRNTNFKLQLETEESSITFEIIGNRLLIRSTDRATRRFKNHSVKDIDV</sequence>
<evidence type="ECO:0000256" key="1">
    <source>
        <dbReference type="ARBA" id="ARBA00004123"/>
    </source>
</evidence>
<dbReference type="PANTHER" id="PTHR13348">
    <property type="entry name" value="RIBONUCLEASE P SUBUNIT P29"/>
    <property type="match status" value="1"/>
</dbReference>
<dbReference type="GeneID" id="66124322"/>
<comment type="similarity">
    <text evidence="2">Belongs to the eukaryotic/archaeal RNase P protein component 1 family.</text>
</comment>
<dbReference type="Gene3D" id="2.30.30.210">
    <property type="entry name" value="Ribonuclease P/MRP, subunit p29"/>
    <property type="match status" value="1"/>
</dbReference>
<dbReference type="InterPro" id="IPR023534">
    <property type="entry name" value="Rof/RNase_P-like"/>
</dbReference>
<dbReference type="GO" id="GO:0000172">
    <property type="term" value="C:ribonuclease MRP complex"/>
    <property type="evidence" value="ECO:0007669"/>
    <property type="project" value="InterPro"/>
</dbReference>
<dbReference type="InterPro" id="IPR002730">
    <property type="entry name" value="Rpp29/RNP1"/>
</dbReference>
<dbReference type="Pfam" id="PF01868">
    <property type="entry name" value="RNase_P-MRP_p29"/>
    <property type="match status" value="1"/>
</dbReference>
<accession>A0AAN6I7B3</accession>
<comment type="subcellular location">
    <subcellularLocation>
        <location evidence="1">Nucleus</location>
    </subcellularLocation>
</comment>
<dbReference type="GO" id="GO:0001682">
    <property type="term" value="P:tRNA 5'-leader removal"/>
    <property type="evidence" value="ECO:0007669"/>
    <property type="project" value="InterPro"/>
</dbReference>
<dbReference type="InterPro" id="IPR036980">
    <property type="entry name" value="RNase_P/MRP_Rpp29_sf"/>
</dbReference>
<evidence type="ECO:0000256" key="3">
    <source>
        <dbReference type="PIRNR" id="PIRNR027081"/>
    </source>
</evidence>
<evidence type="ECO:0000313" key="5">
    <source>
        <dbReference type="Proteomes" id="UP001196530"/>
    </source>
</evidence>
<dbReference type="GO" id="GO:0006364">
    <property type="term" value="P:rRNA processing"/>
    <property type="evidence" value="ECO:0007669"/>
    <property type="project" value="TreeGrafter"/>
</dbReference>
<organism evidence="4 5">
    <name type="scientific">Pichia angusta</name>
    <name type="common">Yeast</name>
    <name type="synonym">Hansenula polymorpha</name>
    <dbReference type="NCBI Taxonomy" id="870730"/>
    <lineage>
        <taxon>Eukaryota</taxon>
        <taxon>Fungi</taxon>
        <taxon>Dikarya</taxon>
        <taxon>Ascomycota</taxon>
        <taxon>Saccharomycotina</taxon>
        <taxon>Pichiomycetes</taxon>
        <taxon>Pichiales</taxon>
        <taxon>Pichiaceae</taxon>
        <taxon>Ogataea</taxon>
    </lineage>
</organism>
<dbReference type="GO" id="GO:0033204">
    <property type="term" value="F:ribonuclease P RNA binding"/>
    <property type="evidence" value="ECO:0007669"/>
    <property type="project" value="InterPro"/>
</dbReference>
<dbReference type="AlphaFoldDB" id="A0AAN6I7B3"/>
<protein>
    <recommendedName>
        <fullName evidence="3">Ribonuclease P protein subunit</fullName>
    </recommendedName>
</protein>
<dbReference type="PIRSF" id="PIRSF027081">
    <property type="entry name" value="RNase_P/MRP_p29_subunit"/>
    <property type="match status" value="1"/>
</dbReference>
<keyword evidence="3" id="KW-0539">Nucleus</keyword>
<dbReference type="SUPFAM" id="SSF101744">
    <property type="entry name" value="Rof/RNase P subunit-like"/>
    <property type="match status" value="1"/>
</dbReference>
<evidence type="ECO:0000256" key="2">
    <source>
        <dbReference type="ARBA" id="ARBA00006181"/>
    </source>
</evidence>
<dbReference type="InterPro" id="IPR016848">
    <property type="entry name" value="RNase_P/MRP_Rpp29-subunit"/>
</dbReference>
<dbReference type="GO" id="GO:0030677">
    <property type="term" value="C:ribonuclease P complex"/>
    <property type="evidence" value="ECO:0007669"/>
    <property type="project" value="InterPro"/>
</dbReference>
<evidence type="ECO:0000313" key="4">
    <source>
        <dbReference type="EMBL" id="KAG7821796.1"/>
    </source>
</evidence>
<name>A0AAN6I7B3_PICAN</name>
<proteinExistence type="inferred from homology"/>
<dbReference type="Proteomes" id="UP001196530">
    <property type="component" value="Unassembled WGS sequence"/>
</dbReference>
<dbReference type="EMBL" id="JAHLUX010000001">
    <property type="protein sequence ID" value="KAG7821796.1"/>
    <property type="molecule type" value="Genomic_DNA"/>
</dbReference>
<dbReference type="GO" id="GO:0005634">
    <property type="term" value="C:nucleus"/>
    <property type="evidence" value="ECO:0007669"/>
    <property type="project" value="UniProtKB-SubCell"/>
</dbReference>
<reference evidence="4" key="1">
    <citation type="journal article" date="2021" name="G3 (Bethesda)">
        <title>Genomic diversity, chromosomal rearrangements, and interspecies hybridization in the ogataea polymorpha species complex.</title>
        <authorList>
            <person name="Hanson S.J."/>
            <person name="Cinneide E.O."/>
            <person name="Salzberg L.I."/>
            <person name="Wolfe K.H."/>
            <person name="McGowan J."/>
            <person name="Fitzpatrick D.A."/>
            <person name="Matlin K."/>
        </authorList>
    </citation>
    <scope>NUCLEOTIDE SEQUENCE</scope>
    <source>
        <strain evidence="4">61-244</strain>
    </source>
</reference>
<keyword evidence="3" id="KW-0819">tRNA processing</keyword>
<dbReference type="SMART" id="SM00538">
    <property type="entry name" value="POP4"/>
    <property type="match status" value="1"/>
</dbReference>
<comment type="caution">
    <text evidence="4">The sequence shown here is derived from an EMBL/GenBank/DDBJ whole genome shotgun (WGS) entry which is preliminary data.</text>
</comment>
<gene>
    <name evidence="4" type="ORF">KL928_000271</name>
</gene>
<dbReference type="RefSeq" id="XP_043062166.1">
    <property type="nucleotide sequence ID" value="XM_043203216.1"/>
</dbReference>